<proteinExistence type="predicted"/>
<protein>
    <submittedName>
        <fullName evidence="1">Uncharacterized protein</fullName>
    </submittedName>
</protein>
<sequence>MHRSSFIYIYMSSTDPTTTVTEGATAGTGPVLVNRPARQNSLSTETLQTLEKRLAQRPDRQELQDRNILKDGNVAPALQAAREQLQRSQLEDKLDQKLLHRPKPEELVKSGILKPEEAPASA</sequence>
<comment type="caution">
    <text evidence="1">The sequence shown here is derived from an EMBL/GenBank/DDBJ whole genome shotgun (WGS) entry which is preliminary data.</text>
</comment>
<gene>
    <name evidence="1" type="ORF">F5148DRAFT_44860</name>
</gene>
<dbReference type="EMBL" id="JAGFNK010000107">
    <property type="protein sequence ID" value="KAI9507894.1"/>
    <property type="molecule type" value="Genomic_DNA"/>
</dbReference>
<accession>A0ACC0U9P2</accession>
<keyword evidence="2" id="KW-1185">Reference proteome</keyword>
<name>A0ACC0U9P2_9AGAM</name>
<evidence type="ECO:0000313" key="1">
    <source>
        <dbReference type="EMBL" id="KAI9507894.1"/>
    </source>
</evidence>
<evidence type="ECO:0000313" key="2">
    <source>
        <dbReference type="Proteomes" id="UP001207468"/>
    </source>
</evidence>
<organism evidence="1 2">
    <name type="scientific">Russula earlei</name>
    <dbReference type="NCBI Taxonomy" id="71964"/>
    <lineage>
        <taxon>Eukaryota</taxon>
        <taxon>Fungi</taxon>
        <taxon>Dikarya</taxon>
        <taxon>Basidiomycota</taxon>
        <taxon>Agaricomycotina</taxon>
        <taxon>Agaricomycetes</taxon>
        <taxon>Russulales</taxon>
        <taxon>Russulaceae</taxon>
        <taxon>Russula</taxon>
    </lineage>
</organism>
<reference evidence="1" key="1">
    <citation type="submission" date="2021-03" db="EMBL/GenBank/DDBJ databases">
        <title>Evolutionary priming and transition to the ectomycorrhizal habit in an iconic lineage of mushroom-forming fungi: is preadaptation a requirement?</title>
        <authorList>
            <consortium name="DOE Joint Genome Institute"/>
            <person name="Looney B.P."/>
            <person name="Miyauchi S."/>
            <person name="Morin E."/>
            <person name="Drula E."/>
            <person name="Courty P.E."/>
            <person name="Chicoki N."/>
            <person name="Fauchery L."/>
            <person name="Kohler A."/>
            <person name="Kuo A."/>
            <person name="LaButti K."/>
            <person name="Pangilinan J."/>
            <person name="Lipzen A."/>
            <person name="Riley R."/>
            <person name="Andreopoulos W."/>
            <person name="He G."/>
            <person name="Johnson J."/>
            <person name="Barry K.W."/>
            <person name="Grigoriev I.V."/>
            <person name="Nagy L."/>
            <person name="Hibbett D."/>
            <person name="Henrissat B."/>
            <person name="Matheny P.B."/>
            <person name="Labbe J."/>
            <person name="Martin A.F."/>
        </authorList>
    </citation>
    <scope>NUCLEOTIDE SEQUENCE</scope>
    <source>
        <strain evidence="1">BPL698</strain>
    </source>
</reference>
<dbReference type="Proteomes" id="UP001207468">
    <property type="component" value="Unassembled WGS sequence"/>
</dbReference>